<accession>A0ABR1XYI3</accession>
<gene>
    <name evidence="2" type="ORF">IWX90DRAFT_139232</name>
</gene>
<feature type="region of interest" description="Disordered" evidence="1">
    <location>
        <begin position="1"/>
        <end position="42"/>
    </location>
</feature>
<reference evidence="2 3" key="1">
    <citation type="journal article" date="2022" name="G3 (Bethesda)">
        <title>Enemy or ally: a genomic approach to elucidate the lifestyle of Phyllosticta citrichinaensis.</title>
        <authorList>
            <person name="Buijs V.A."/>
            <person name="Groenewald J.Z."/>
            <person name="Haridas S."/>
            <person name="LaButti K.M."/>
            <person name="Lipzen A."/>
            <person name="Martin F.M."/>
            <person name="Barry K."/>
            <person name="Grigoriev I.V."/>
            <person name="Crous P.W."/>
            <person name="Seidl M.F."/>
        </authorList>
    </citation>
    <scope>NUCLEOTIDE SEQUENCE [LARGE SCALE GENOMIC DNA]</scope>
    <source>
        <strain evidence="2 3">CBS 129764</strain>
    </source>
</reference>
<evidence type="ECO:0000313" key="2">
    <source>
        <dbReference type="EMBL" id="KAK8173366.1"/>
    </source>
</evidence>
<feature type="compositionally biased region" description="Basic and acidic residues" evidence="1">
    <location>
        <begin position="89"/>
        <end position="99"/>
    </location>
</feature>
<keyword evidence="3" id="KW-1185">Reference proteome</keyword>
<feature type="compositionally biased region" description="Polar residues" evidence="1">
    <location>
        <begin position="19"/>
        <end position="42"/>
    </location>
</feature>
<evidence type="ECO:0000313" key="3">
    <source>
        <dbReference type="Proteomes" id="UP001456524"/>
    </source>
</evidence>
<feature type="region of interest" description="Disordered" evidence="1">
    <location>
        <begin position="315"/>
        <end position="382"/>
    </location>
</feature>
<name>A0ABR1XYI3_9PEZI</name>
<organism evidence="2 3">
    <name type="scientific">Phyllosticta citrichinensis</name>
    <dbReference type="NCBI Taxonomy" id="1130410"/>
    <lineage>
        <taxon>Eukaryota</taxon>
        <taxon>Fungi</taxon>
        <taxon>Dikarya</taxon>
        <taxon>Ascomycota</taxon>
        <taxon>Pezizomycotina</taxon>
        <taxon>Dothideomycetes</taxon>
        <taxon>Dothideomycetes incertae sedis</taxon>
        <taxon>Botryosphaeriales</taxon>
        <taxon>Phyllostictaceae</taxon>
        <taxon>Phyllosticta</taxon>
    </lineage>
</organism>
<protein>
    <submittedName>
        <fullName evidence="2">Uncharacterized protein</fullName>
    </submittedName>
</protein>
<comment type="caution">
    <text evidence="2">The sequence shown here is derived from an EMBL/GenBank/DDBJ whole genome shotgun (WGS) entry which is preliminary data.</text>
</comment>
<proteinExistence type="predicted"/>
<evidence type="ECO:0000256" key="1">
    <source>
        <dbReference type="SAM" id="MobiDB-lite"/>
    </source>
</evidence>
<feature type="compositionally biased region" description="Low complexity" evidence="1">
    <location>
        <begin position="1"/>
        <end position="18"/>
    </location>
</feature>
<feature type="region of interest" description="Disordered" evidence="1">
    <location>
        <begin position="495"/>
        <end position="567"/>
    </location>
</feature>
<sequence length="645" mass="73708">MPMSTTTNSRSRNWSPSRGTNVNTQFSWDSTTRHGNSRYRTYSPPYTRSLLASRSPSNVSSDSVIRNWAAGVPRPRGPRTSSENIPPSRSRDVEQDNHLRRPSVLNDDYPGINRVMSPYSRLCTLISQLNSENLIPASIMRDLDDTLSQVRLTGCQIDCLMRMGVTNPGRAELYFLSLDHLAHQFEAFRLVRKALVHRQPNGQVEHPYHSHEDDVCPHLRVLHSYLTTFRTENQPTSIVSSSLRYRPEHPQAELDGPLHVQARMLNIRCVATTFHDGSENVEIADELARVVARLSAYTIDDEEWEESSRTINMIRGAQQSSRLDERLRTSQTTPPEDTNDHPNSYDIADATPLQDITHTDPSVLMTRRHPRRQHHSEILSVEPFRSQSQPFVIESQPPFPPPRPGRLHDHDYGTFEERSTWTNNAAAVNNYAANTATNMLGSVNNVSVQHQRGRYDAAAARHDSFIEPTDIIELNRGSEPLSPLSMPRARNWNAVRTTSNSHDRREWPRRPRNTRGGNFTRTDPFDRRNNNATEITHPAPAHGRSRSNTASLSRTLPYRQRQPRRESLSFSNRTVVRAMQSLSVAESRYVNAWRASNRAARNGVQGDERRRLENEMQYAMDKISAVPGEDRFEWEERASGLRRRA</sequence>
<feature type="region of interest" description="Disordered" evidence="1">
    <location>
        <begin position="68"/>
        <end position="105"/>
    </location>
</feature>
<dbReference type="EMBL" id="JBBWUH010000003">
    <property type="protein sequence ID" value="KAK8173366.1"/>
    <property type="molecule type" value="Genomic_DNA"/>
</dbReference>
<dbReference type="Proteomes" id="UP001456524">
    <property type="component" value="Unassembled WGS sequence"/>
</dbReference>